<dbReference type="AlphaFoldDB" id="I3S9L3"/>
<accession>I3S9L3</accession>
<proteinExistence type="evidence at transcript level"/>
<name>I3S9L3_LOTJA</name>
<reference evidence="1" key="1">
    <citation type="submission" date="2012-05" db="EMBL/GenBank/DDBJ databases">
        <authorList>
            <person name="Krishnakumar V."/>
            <person name="Cheung F."/>
            <person name="Xiao Y."/>
            <person name="Chan A."/>
            <person name="Moskal W.A."/>
            <person name="Town C.D."/>
        </authorList>
    </citation>
    <scope>NUCLEOTIDE SEQUENCE</scope>
</reference>
<protein>
    <submittedName>
        <fullName evidence="1">Uncharacterized protein</fullName>
    </submittedName>
</protein>
<evidence type="ECO:0000313" key="1">
    <source>
        <dbReference type="EMBL" id="AFK36955.1"/>
    </source>
</evidence>
<sequence length="50" mass="5457">MYRCTKYCHESITNIAMRICKACLVIEGCTITPDAFAFAVVVNNVSATIA</sequence>
<dbReference type="EMBL" id="BT137160">
    <property type="protein sequence ID" value="AFK36955.1"/>
    <property type="molecule type" value="mRNA"/>
</dbReference>
<organism evidence="1">
    <name type="scientific">Lotus japonicus</name>
    <name type="common">Lotus corniculatus var. japonicus</name>
    <dbReference type="NCBI Taxonomy" id="34305"/>
    <lineage>
        <taxon>Eukaryota</taxon>
        <taxon>Viridiplantae</taxon>
        <taxon>Streptophyta</taxon>
        <taxon>Embryophyta</taxon>
        <taxon>Tracheophyta</taxon>
        <taxon>Spermatophyta</taxon>
        <taxon>Magnoliopsida</taxon>
        <taxon>eudicotyledons</taxon>
        <taxon>Gunneridae</taxon>
        <taxon>Pentapetalae</taxon>
        <taxon>rosids</taxon>
        <taxon>fabids</taxon>
        <taxon>Fabales</taxon>
        <taxon>Fabaceae</taxon>
        <taxon>Papilionoideae</taxon>
        <taxon>50 kb inversion clade</taxon>
        <taxon>NPAAA clade</taxon>
        <taxon>Hologalegina</taxon>
        <taxon>robinioid clade</taxon>
        <taxon>Loteae</taxon>
        <taxon>Lotus</taxon>
    </lineage>
</organism>